<evidence type="ECO:0000313" key="3">
    <source>
        <dbReference type="EMBL" id="TCT09486.1"/>
    </source>
</evidence>
<dbReference type="Gene3D" id="1.10.530.10">
    <property type="match status" value="1"/>
</dbReference>
<protein>
    <submittedName>
        <fullName evidence="3">Mannosyl-glycoprotein endo-beta-N-acetylglucosaminidase</fullName>
    </submittedName>
</protein>
<dbReference type="InterPro" id="IPR002901">
    <property type="entry name" value="MGlyc_endo_b_GlcNAc-like_dom"/>
</dbReference>
<evidence type="ECO:0000259" key="2">
    <source>
        <dbReference type="SMART" id="SM00047"/>
    </source>
</evidence>
<dbReference type="GO" id="GO:0004040">
    <property type="term" value="F:amidase activity"/>
    <property type="evidence" value="ECO:0007669"/>
    <property type="project" value="InterPro"/>
</dbReference>
<gene>
    <name evidence="3" type="ORF">EDC26_103104</name>
</gene>
<reference evidence="3 4" key="1">
    <citation type="submission" date="2019-03" db="EMBL/GenBank/DDBJ databases">
        <title>Genomic Encyclopedia of Type Strains, Phase IV (KMG-IV): sequencing the most valuable type-strain genomes for metagenomic binning, comparative biology and taxonomic classification.</title>
        <authorList>
            <person name="Goeker M."/>
        </authorList>
    </citation>
    <scope>NUCLEOTIDE SEQUENCE [LARGE SCALE GENOMIC DNA]</scope>
    <source>
        <strain evidence="3 4">DSM 24591</strain>
    </source>
</reference>
<sequence length="833" mass="86354">MANPLDFVTQYGPVAAQVGQRLGVDPRIVLGQWGLETGWGNSVIPGTNNLGNIKDVSGGGVSAVDNMTGSNDSYRRFDSPQDFGNHYADLIARKYPAALMAGRNASAFATALKQGGYAEDPDYVNKLTGAAITVAKQPRIMDRISNLLVPAAQADTLGSIFPSSANRPASVNATAWKDVIAKPEYKALSPEDKAAAQEQYFNDVVSPQVPKELINDAHNQFLNQYPTQPKQDNSLTDSVARQVGLTARGAIQGITAIPEMVWNGLTGVPNQYAGTNIPKANITPALDAIGLPKPNRPTEQFAQKVVGAMVPTAGIAKAAEMIGSGLTGAVGKGVADILSAAPTMQTISAGIGAGAGDIAEQKGADPLLQETARLAGGFSPAALRASGGAVVRGLLRGTSPETMQANIQAFNQAGTTPTIGQAAQMPRAQALEGLLSRVPGGAGVMQRKAIDQADEISNSVNDLAARLSGNAGAVNAGESVSSGLLGFKSGVKDLQRNLYDSLDSFMPKATPITVDRTKDALTALNADINGAPALSQMFKNGRIQGIEGALGSDLALSPGSTLPYESIKKLRTLVGNEIDNTNFASDVPRDKWSALYSALSNDLGDAATKAGPDAAAAWQWANQFTHGQMGRLEGLSSVMGKDSPEKIFQAAMAGTNEGDTILKRVVSAIPKENRKDLAATVISRMGRATPGNQNDLGDVFSTQTFLTNWNKLSPEAKQTLFGRIGDAETMGTLNNLANVAANIKTGSRVFTNPSGTGSTLLGSGLLSSGIYATMSGNWPLLAGVLAVPGASYGAARAATEPRLLNMLANPTRLSQGYSGGLLGSVPMGTPAGN</sequence>
<dbReference type="PANTHER" id="PTHR33308">
    <property type="entry name" value="PEPTIDOGLYCAN HYDROLASE FLGJ"/>
    <property type="match status" value="1"/>
</dbReference>
<keyword evidence="1" id="KW-0378">Hydrolase</keyword>
<evidence type="ECO:0000313" key="4">
    <source>
        <dbReference type="Proteomes" id="UP000295525"/>
    </source>
</evidence>
<dbReference type="Proteomes" id="UP000295525">
    <property type="component" value="Unassembled WGS sequence"/>
</dbReference>
<evidence type="ECO:0000256" key="1">
    <source>
        <dbReference type="ARBA" id="ARBA00022801"/>
    </source>
</evidence>
<dbReference type="InterPro" id="IPR051056">
    <property type="entry name" value="Glycosyl_Hydrolase_73"/>
</dbReference>
<feature type="domain" description="Mannosyl-glycoprotein endo-beta-N-acetylglucosamidase-like" evidence="2">
    <location>
        <begin position="3"/>
        <end position="142"/>
    </location>
</feature>
<name>A0A4R3M8M9_9BURK</name>
<dbReference type="EMBL" id="SMAJ01000003">
    <property type="protein sequence ID" value="TCT09486.1"/>
    <property type="molecule type" value="Genomic_DNA"/>
</dbReference>
<dbReference type="GO" id="GO:0071973">
    <property type="term" value="P:bacterial-type flagellum-dependent cell motility"/>
    <property type="evidence" value="ECO:0007669"/>
    <property type="project" value="TreeGrafter"/>
</dbReference>
<dbReference type="Pfam" id="PF01832">
    <property type="entry name" value="Glucosaminidase"/>
    <property type="match status" value="1"/>
</dbReference>
<dbReference type="SMART" id="SM00047">
    <property type="entry name" value="LYZ2"/>
    <property type="match status" value="1"/>
</dbReference>
<dbReference type="OrthoDB" id="6052886at2"/>
<proteinExistence type="predicted"/>
<comment type="caution">
    <text evidence="3">The sequence shown here is derived from an EMBL/GenBank/DDBJ whole genome shotgun (WGS) entry which is preliminary data.</text>
</comment>
<keyword evidence="4" id="KW-1185">Reference proteome</keyword>
<dbReference type="AlphaFoldDB" id="A0A4R3M8M9"/>
<dbReference type="RefSeq" id="WP_132580214.1">
    <property type="nucleotide sequence ID" value="NZ_SMAJ01000003.1"/>
</dbReference>
<organism evidence="3 4">
    <name type="scientific">Paralcaligenes ureilyticus</name>
    <dbReference type="NCBI Taxonomy" id="627131"/>
    <lineage>
        <taxon>Bacteria</taxon>
        <taxon>Pseudomonadati</taxon>
        <taxon>Pseudomonadota</taxon>
        <taxon>Betaproteobacteria</taxon>
        <taxon>Burkholderiales</taxon>
        <taxon>Alcaligenaceae</taxon>
        <taxon>Paralcaligenes</taxon>
    </lineage>
</organism>
<accession>A0A4R3M8M9</accession>
<dbReference type="PANTHER" id="PTHR33308:SF9">
    <property type="entry name" value="PEPTIDOGLYCAN HYDROLASE FLGJ"/>
    <property type="match status" value="1"/>
</dbReference>